<accession>A0AAV8VMZ0</accession>
<sequence length="156" mass="17576">MQKSKMASIRKNKVASIFSKTMNKDNATKRSRNFTDFDKNLLFEIAGSRTSKQLHALYDGMKKKARKNMHEDKKEIYKTGGGQFTPKSDTLDTKIVETLAVQFKPLSNVFDSSATYIEEGPTAWPPRSRDVTVIALTATIHCYVKIISLTATHVTQ</sequence>
<reference evidence="1 2" key="1">
    <citation type="journal article" date="2023" name="Insect Mol. Biol.">
        <title>Genome sequencing provides insights into the evolution of gene families encoding plant cell wall-degrading enzymes in longhorned beetles.</title>
        <authorList>
            <person name="Shin N.R."/>
            <person name="Okamura Y."/>
            <person name="Kirsch R."/>
            <person name="Pauchet Y."/>
        </authorList>
    </citation>
    <scope>NUCLEOTIDE SEQUENCE [LARGE SCALE GENOMIC DNA]</scope>
    <source>
        <strain evidence="1">EAD_L_NR</strain>
    </source>
</reference>
<dbReference type="EMBL" id="JANEYG010000052">
    <property type="protein sequence ID" value="KAJ8915537.1"/>
    <property type="molecule type" value="Genomic_DNA"/>
</dbReference>
<dbReference type="Proteomes" id="UP001159042">
    <property type="component" value="Unassembled WGS sequence"/>
</dbReference>
<protein>
    <submittedName>
        <fullName evidence="1">Uncharacterized protein</fullName>
    </submittedName>
</protein>
<dbReference type="AlphaFoldDB" id="A0AAV8VMZ0"/>
<comment type="caution">
    <text evidence="1">The sequence shown here is derived from an EMBL/GenBank/DDBJ whole genome shotgun (WGS) entry which is preliminary data.</text>
</comment>
<proteinExistence type="predicted"/>
<keyword evidence="2" id="KW-1185">Reference proteome</keyword>
<evidence type="ECO:0000313" key="1">
    <source>
        <dbReference type="EMBL" id="KAJ8915537.1"/>
    </source>
</evidence>
<organism evidence="1 2">
    <name type="scientific">Exocentrus adspersus</name>
    <dbReference type="NCBI Taxonomy" id="1586481"/>
    <lineage>
        <taxon>Eukaryota</taxon>
        <taxon>Metazoa</taxon>
        <taxon>Ecdysozoa</taxon>
        <taxon>Arthropoda</taxon>
        <taxon>Hexapoda</taxon>
        <taxon>Insecta</taxon>
        <taxon>Pterygota</taxon>
        <taxon>Neoptera</taxon>
        <taxon>Endopterygota</taxon>
        <taxon>Coleoptera</taxon>
        <taxon>Polyphaga</taxon>
        <taxon>Cucujiformia</taxon>
        <taxon>Chrysomeloidea</taxon>
        <taxon>Cerambycidae</taxon>
        <taxon>Lamiinae</taxon>
        <taxon>Acanthocinini</taxon>
        <taxon>Exocentrus</taxon>
    </lineage>
</organism>
<evidence type="ECO:0000313" key="2">
    <source>
        <dbReference type="Proteomes" id="UP001159042"/>
    </source>
</evidence>
<gene>
    <name evidence="1" type="ORF">NQ315_012420</name>
</gene>
<name>A0AAV8VMZ0_9CUCU</name>